<evidence type="ECO:0008006" key="3">
    <source>
        <dbReference type="Google" id="ProtNLM"/>
    </source>
</evidence>
<gene>
    <name evidence="1" type="ORF">DHW29_14070</name>
</gene>
<evidence type="ECO:0000313" key="1">
    <source>
        <dbReference type="EMBL" id="HCK31189.1"/>
    </source>
</evidence>
<name>A0A3D2SNY9_9GAMM</name>
<dbReference type="EMBL" id="DPVE01000243">
    <property type="protein sequence ID" value="HCK31189.1"/>
    <property type="molecule type" value="Genomic_DNA"/>
</dbReference>
<evidence type="ECO:0000313" key="2">
    <source>
        <dbReference type="Proteomes" id="UP000263596"/>
    </source>
</evidence>
<reference evidence="1 2" key="1">
    <citation type="journal article" date="2018" name="Nat. Biotechnol.">
        <title>A standardized bacterial taxonomy based on genome phylogeny substantially revises the tree of life.</title>
        <authorList>
            <person name="Parks D.H."/>
            <person name="Chuvochina M."/>
            <person name="Waite D.W."/>
            <person name="Rinke C."/>
            <person name="Skarshewski A."/>
            <person name="Chaumeil P.A."/>
            <person name="Hugenholtz P."/>
        </authorList>
    </citation>
    <scope>NUCLEOTIDE SEQUENCE [LARGE SCALE GENOMIC DNA]</scope>
    <source>
        <strain evidence="1">UBA9669</strain>
    </source>
</reference>
<organism evidence="1 2">
    <name type="scientific">Acinetobacter ursingii</name>
    <dbReference type="NCBI Taxonomy" id="108980"/>
    <lineage>
        <taxon>Bacteria</taxon>
        <taxon>Pseudomonadati</taxon>
        <taxon>Pseudomonadota</taxon>
        <taxon>Gammaproteobacteria</taxon>
        <taxon>Moraxellales</taxon>
        <taxon>Moraxellaceae</taxon>
        <taxon>Acinetobacter</taxon>
    </lineage>
</organism>
<dbReference type="Proteomes" id="UP000263596">
    <property type="component" value="Unassembled WGS sequence"/>
</dbReference>
<sequence>MRLKYLTYCVLGLSLSGCTQHVIKTNSVNPTDRERIISGLNAIYETPSYDYSGQFKVEIQPKSQNNTVKNAASEQKIDQKLQQKLDRSLLEQGVRLSAQQKQQLYGAIAQQSLRANNQGSLGNLDKMMDIGINILNDVQFSYDGSVHYRERMGSFNLTARYEKPTLLVQAKLPMILDFKDYKFYTNYFAFMPYLVNRENQSNLAYIDFSKYQNIFKQVDLKKLVEYLKASGAVSYVLAQPEQFQTLPLSDQDRSAGIVRKIRINSTLEEVMLQTDLYNKVNARYLTQSVLGFKENSFEQWADNKAEALAKKASETSANQSPELEAHDASRKLYAMVTEKLGVTASDLAEQSDQTEDEIQANTDVLLPDAEDHDLSQSQDSMLLTEAQCTDLQRSQKSMFYGDIHYCQEYYGIDLFGTAQSSNNDQQIQQKKLESTFAAYDQNQFIDDQAFKALWLKHQSEIDQTLPAVKARTPLKMNVGLDAQGRLVSADYDMSLLLPQTNRRMHFNMEMQVSNYGKGTPISRQQLKQAKSLSEVSKGSFLEKVVGGLTRSLENETDTTTNASWSWNDQLQQLAAQVYEQTHSYEKTFNAIFIAHLSANEPEYVKHFSAQDLKDIARVYAYWFSDDDIYNPQGQALKQIQALQQKHHLEMDEQFDQELGATVDEIVIQAMTQSGERQQWQQLKKSYKKPQQLFAVQYQALFEKQEGVDLSTRPLLIQTSKILGQAFVDAHQHKLTEQSLQGLTQQHLEYIDYQLFEQLYRQMLTE</sequence>
<protein>
    <recommendedName>
        <fullName evidence="3">Lipoprotein</fullName>
    </recommendedName>
</protein>
<accession>A0A3D2SNY9</accession>
<comment type="caution">
    <text evidence="1">The sequence shown here is derived from an EMBL/GenBank/DDBJ whole genome shotgun (WGS) entry which is preliminary data.</text>
</comment>
<proteinExistence type="predicted"/>
<dbReference type="AlphaFoldDB" id="A0A3D2SNY9"/>
<dbReference type="PROSITE" id="PS51257">
    <property type="entry name" value="PROKAR_LIPOPROTEIN"/>
    <property type="match status" value="1"/>
</dbReference>